<evidence type="ECO:0000256" key="1">
    <source>
        <dbReference type="ARBA" id="ARBA00023125"/>
    </source>
</evidence>
<name>A0A3R6ZQ07_9STRA</name>
<keyword evidence="1" id="KW-0238">DNA-binding</keyword>
<protein>
    <recommendedName>
        <fullName evidence="6">DDE-1 domain-containing protein</fullName>
    </recommendedName>
</protein>
<keyword evidence="5" id="KW-1185">Reference proteome</keyword>
<evidence type="ECO:0000313" key="4">
    <source>
        <dbReference type="EMBL" id="RHY29460.1"/>
    </source>
</evidence>
<dbReference type="AlphaFoldDB" id="A0A3R6ZQ07"/>
<dbReference type="PANTHER" id="PTHR19303">
    <property type="entry name" value="TRANSPOSON"/>
    <property type="match status" value="1"/>
</dbReference>
<dbReference type="InterPro" id="IPR006600">
    <property type="entry name" value="HTH_CenpB_DNA-bd_dom"/>
</dbReference>
<dbReference type="Gene3D" id="3.30.420.10">
    <property type="entry name" value="Ribonuclease H-like superfamily/Ribonuclease H"/>
    <property type="match status" value="1"/>
</dbReference>
<dbReference type="GO" id="GO:0003677">
    <property type="term" value="F:DNA binding"/>
    <property type="evidence" value="ECO:0007669"/>
    <property type="project" value="UniProtKB-KW"/>
</dbReference>
<gene>
    <name evidence="4" type="ORF">DYB32_005117</name>
</gene>
<reference evidence="4 5" key="1">
    <citation type="submission" date="2018-08" db="EMBL/GenBank/DDBJ databases">
        <title>Aphanomyces genome sequencing and annotation.</title>
        <authorList>
            <person name="Minardi D."/>
            <person name="Oidtmann B."/>
            <person name="Van Der Giezen M."/>
            <person name="Studholme D.J."/>
        </authorList>
    </citation>
    <scope>NUCLEOTIDE SEQUENCE [LARGE SCALE GENOMIC DNA]</scope>
    <source>
        <strain evidence="4 5">NJM0002</strain>
    </source>
</reference>
<dbReference type="GO" id="GO:0005634">
    <property type="term" value="C:nucleus"/>
    <property type="evidence" value="ECO:0007669"/>
    <property type="project" value="TreeGrafter"/>
</dbReference>
<feature type="domain" description="HTH CENPB-type" evidence="3">
    <location>
        <begin position="77"/>
        <end position="113"/>
    </location>
</feature>
<evidence type="ECO:0000259" key="2">
    <source>
        <dbReference type="Pfam" id="PF03184"/>
    </source>
</evidence>
<dbReference type="Gene3D" id="1.10.10.60">
    <property type="entry name" value="Homeodomain-like"/>
    <property type="match status" value="1"/>
</dbReference>
<feature type="domain" description="DDE-1" evidence="2">
    <location>
        <begin position="120"/>
        <end position="271"/>
    </location>
</feature>
<dbReference type="PANTHER" id="PTHR19303:SF73">
    <property type="entry name" value="PROTEIN PDC2"/>
    <property type="match status" value="1"/>
</dbReference>
<evidence type="ECO:0008006" key="6">
    <source>
        <dbReference type="Google" id="ProtNLM"/>
    </source>
</evidence>
<dbReference type="Proteomes" id="UP000285060">
    <property type="component" value="Unassembled WGS sequence"/>
</dbReference>
<dbReference type="InterPro" id="IPR050863">
    <property type="entry name" value="CenT-Element_Derived"/>
</dbReference>
<accession>A0A3R6ZQ07</accession>
<dbReference type="InterPro" id="IPR004875">
    <property type="entry name" value="DDE_SF_endonuclease_dom"/>
</dbReference>
<sequence>MPGPSKRLTLHQKQVIREYYKKITPANMSLLRPWVVEQFGFAPHRTTLLRLVKDTRQWNFIATKTAETRRNILPPRYPELEQQLYIWIKRANDRHCCLTGSIILRKAQQLAENMSLDVSSARPRAFGNIDLTEMSFLYRSNRKAWMTIALFGDWIRDLNDDMSHRNKSILLLLDNASSHKTIDVELTNVRVLLLPPNTTSVLQPLDAGIIAALKRHYQRRQLDYVISRLDSESPHLAALSENLYAVDLLTAIRWLDDSWSAVSPKVIQNCWNHTGVLPEKSLSSQLGALRLRLMASIRDFLN</sequence>
<dbReference type="VEuPathDB" id="FungiDB:H310_14772"/>
<dbReference type="InterPro" id="IPR036397">
    <property type="entry name" value="RNaseH_sf"/>
</dbReference>
<evidence type="ECO:0000313" key="5">
    <source>
        <dbReference type="Proteomes" id="UP000285060"/>
    </source>
</evidence>
<comment type="caution">
    <text evidence="4">The sequence shown here is derived from an EMBL/GenBank/DDBJ whole genome shotgun (WGS) entry which is preliminary data.</text>
</comment>
<proteinExistence type="predicted"/>
<dbReference type="SUPFAM" id="SSF46689">
    <property type="entry name" value="Homeodomain-like"/>
    <property type="match status" value="1"/>
</dbReference>
<dbReference type="Pfam" id="PF03184">
    <property type="entry name" value="DDE_1"/>
    <property type="match status" value="1"/>
</dbReference>
<evidence type="ECO:0000259" key="3">
    <source>
        <dbReference type="Pfam" id="PF03221"/>
    </source>
</evidence>
<dbReference type="InterPro" id="IPR009057">
    <property type="entry name" value="Homeodomain-like_sf"/>
</dbReference>
<organism evidence="4 5">
    <name type="scientific">Aphanomyces invadans</name>
    <dbReference type="NCBI Taxonomy" id="157072"/>
    <lineage>
        <taxon>Eukaryota</taxon>
        <taxon>Sar</taxon>
        <taxon>Stramenopiles</taxon>
        <taxon>Oomycota</taxon>
        <taxon>Saprolegniomycetes</taxon>
        <taxon>Saprolegniales</taxon>
        <taxon>Verrucalvaceae</taxon>
        <taxon>Aphanomyces</taxon>
    </lineage>
</organism>
<dbReference type="EMBL" id="QUSY01000438">
    <property type="protein sequence ID" value="RHY29460.1"/>
    <property type="molecule type" value="Genomic_DNA"/>
</dbReference>
<dbReference type="Pfam" id="PF03221">
    <property type="entry name" value="HTH_Tnp_Tc5"/>
    <property type="match status" value="1"/>
</dbReference>